<dbReference type="Proteomes" id="UP000199060">
    <property type="component" value="Unassembled WGS sequence"/>
</dbReference>
<organism evidence="1 2">
    <name type="scientific">Algoriphagus faecimaris</name>
    <dbReference type="NCBI Taxonomy" id="686796"/>
    <lineage>
        <taxon>Bacteria</taxon>
        <taxon>Pseudomonadati</taxon>
        <taxon>Bacteroidota</taxon>
        <taxon>Cytophagia</taxon>
        <taxon>Cytophagales</taxon>
        <taxon>Cyclobacteriaceae</taxon>
        <taxon>Algoriphagus</taxon>
    </lineage>
</organism>
<dbReference type="STRING" id="686796.SAMN04488104_1007115"/>
<accession>A0A1G6PY81</accession>
<reference evidence="2" key="1">
    <citation type="submission" date="2016-10" db="EMBL/GenBank/DDBJ databases">
        <authorList>
            <person name="Varghese N."/>
            <person name="Submissions S."/>
        </authorList>
    </citation>
    <scope>NUCLEOTIDE SEQUENCE [LARGE SCALE GENOMIC DNA]</scope>
    <source>
        <strain evidence="2">DSM 23095</strain>
    </source>
</reference>
<gene>
    <name evidence="1" type="ORF">SAMN04488104_1007115</name>
</gene>
<dbReference type="AlphaFoldDB" id="A0A1G6PY81"/>
<proteinExistence type="predicted"/>
<sequence>METERRRGYFEPLATGTANSWWKVGDLTFESSSKQSKYFMKKILCWNLREYL</sequence>
<evidence type="ECO:0000313" key="2">
    <source>
        <dbReference type="Proteomes" id="UP000199060"/>
    </source>
</evidence>
<protein>
    <submittedName>
        <fullName evidence="1">Uncharacterized protein</fullName>
    </submittedName>
</protein>
<name>A0A1G6PY81_9BACT</name>
<dbReference type="EMBL" id="FNAC01000007">
    <property type="protein sequence ID" value="SDC85083.1"/>
    <property type="molecule type" value="Genomic_DNA"/>
</dbReference>
<keyword evidence="2" id="KW-1185">Reference proteome</keyword>
<evidence type="ECO:0000313" key="1">
    <source>
        <dbReference type="EMBL" id="SDC85083.1"/>
    </source>
</evidence>